<dbReference type="EMBL" id="CP022433">
    <property type="protein sequence ID" value="ASN25593.1"/>
    <property type="molecule type" value="Genomic_DNA"/>
</dbReference>
<reference evidence="1 2" key="1">
    <citation type="submission" date="2017-07" db="EMBL/GenBank/DDBJ databases">
        <title>Genome sequence of Streptomyces pluripotens MUSC 137T.</title>
        <authorList>
            <person name="Ser H.-L."/>
            <person name="Lee L.-H."/>
        </authorList>
    </citation>
    <scope>NUCLEOTIDE SEQUENCE [LARGE SCALE GENOMIC DNA]</scope>
    <source>
        <strain evidence="1 2">MUSC 137</strain>
    </source>
</reference>
<evidence type="ECO:0008006" key="3">
    <source>
        <dbReference type="Google" id="ProtNLM"/>
    </source>
</evidence>
<protein>
    <recommendedName>
        <fullName evidence="3">HTH marR-type domain-containing protein</fullName>
    </recommendedName>
</protein>
<accession>A0A221NZZ5</accession>
<name>A0A221NZZ5_9ACTN</name>
<dbReference type="STRING" id="1355015.LK06_016765"/>
<sequence length="90" mass="9906">MRREDCSTEKRSRFPVLTDKGVTVLERITQSHVIIVRAAVFDHLTSEQTRGFSELRETISPLGERHNKILACADPGCPCSPVSCALAGPL</sequence>
<dbReference type="AlphaFoldDB" id="A0A221NZZ5"/>
<dbReference type="Proteomes" id="UP000031501">
    <property type="component" value="Chromosome"/>
</dbReference>
<organism evidence="1 2">
    <name type="scientific">Streptomyces pluripotens</name>
    <dbReference type="NCBI Taxonomy" id="1355015"/>
    <lineage>
        <taxon>Bacteria</taxon>
        <taxon>Bacillati</taxon>
        <taxon>Actinomycetota</taxon>
        <taxon>Actinomycetes</taxon>
        <taxon>Kitasatosporales</taxon>
        <taxon>Streptomycetaceae</taxon>
        <taxon>Streptomyces</taxon>
    </lineage>
</organism>
<dbReference type="KEGG" id="splu:LK06_016765"/>
<proteinExistence type="predicted"/>
<evidence type="ECO:0000313" key="1">
    <source>
        <dbReference type="EMBL" id="ASN25593.1"/>
    </source>
</evidence>
<dbReference type="SUPFAM" id="SSF46785">
    <property type="entry name" value="Winged helix' DNA-binding domain"/>
    <property type="match status" value="1"/>
</dbReference>
<keyword evidence="2" id="KW-1185">Reference proteome</keyword>
<gene>
    <name evidence="1" type="ORF">LK07_17920</name>
</gene>
<dbReference type="Gene3D" id="1.10.10.10">
    <property type="entry name" value="Winged helix-like DNA-binding domain superfamily/Winged helix DNA-binding domain"/>
    <property type="match status" value="1"/>
</dbReference>
<dbReference type="InterPro" id="IPR036390">
    <property type="entry name" value="WH_DNA-bd_sf"/>
</dbReference>
<evidence type="ECO:0000313" key="2">
    <source>
        <dbReference type="Proteomes" id="UP000031501"/>
    </source>
</evidence>
<dbReference type="InterPro" id="IPR036388">
    <property type="entry name" value="WH-like_DNA-bd_sf"/>
</dbReference>